<dbReference type="CDD" id="cd05233">
    <property type="entry name" value="SDR_c"/>
    <property type="match status" value="1"/>
</dbReference>
<dbReference type="Gene3D" id="3.40.50.720">
    <property type="entry name" value="NAD(P)-binding Rossmann-like Domain"/>
    <property type="match status" value="1"/>
</dbReference>
<comment type="similarity">
    <text evidence="1">Belongs to the short-chain dehydrogenases/reductases (SDR) family.</text>
</comment>
<name>A0A318S8A5_9DEIO</name>
<proteinExistence type="inferred from homology"/>
<evidence type="ECO:0000313" key="5">
    <source>
        <dbReference type="Proteomes" id="UP000248326"/>
    </source>
</evidence>
<comment type="caution">
    <text evidence="4">The sequence shown here is derived from an EMBL/GenBank/DDBJ whole genome shotgun (WGS) entry which is preliminary data.</text>
</comment>
<dbReference type="GO" id="GO:0016491">
    <property type="term" value="F:oxidoreductase activity"/>
    <property type="evidence" value="ECO:0007669"/>
    <property type="project" value="UniProtKB-KW"/>
</dbReference>
<dbReference type="EMBL" id="QJSX01000006">
    <property type="protein sequence ID" value="PYE54254.1"/>
    <property type="molecule type" value="Genomic_DNA"/>
</dbReference>
<dbReference type="OrthoDB" id="63895at2"/>
<organism evidence="4 5">
    <name type="scientific">Deinococcus yavapaiensis KR-236</name>
    <dbReference type="NCBI Taxonomy" id="694435"/>
    <lineage>
        <taxon>Bacteria</taxon>
        <taxon>Thermotogati</taxon>
        <taxon>Deinococcota</taxon>
        <taxon>Deinococci</taxon>
        <taxon>Deinococcales</taxon>
        <taxon>Deinococcaceae</taxon>
        <taxon>Deinococcus</taxon>
    </lineage>
</organism>
<dbReference type="SUPFAM" id="SSF51735">
    <property type="entry name" value="NAD(P)-binding Rossmann-fold domains"/>
    <property type="match status" value="1"/>
</dbReference>
<keyword evidence="3" id="KW-0560">Oxidoreductase</keyword>
<keyword evidence="2" id="KW-0521">NADP</keyword>
<sequence>MTALQGRTIMLTGAGGAIAAVIAQELRAAGARLVLVEREGHLRDPQADETIIAADLSDAQEAAKLAEHPVDAVVHTVGGFSMQKGQDAAPADLDRMFHTNFNTLFHTIRAVLPGMLERGHGRIVGISAGQAARGAGPGAALYTASKAAVASYLKSLDAELKESGVRTTVLYPMGGVDTSRNRDDGMKPENMIDPVDLAQGVVYVLGRSQRGHVDELRVNPR</sequence>
<protein>
    <submittedName>
        <fullName evidence="4">NADP-dependent 3-hydroxy acid dehydrogenase YdfG</fullName>
    </submittedName>
</protein>
<dbReference type="PANTHER" id="PTHR43391">
    <property type="entry name" value="RETINOL DEHYDROGENASE-RELATED"/>
    <property type="match status" value="1"/>
</dbReference>
<evidence type="ECO:0000256" key="3">
    <source>
        <dbReference type="ARBA" id="ARBA00023002"/>
    </source>
</evidence>
<keyword evidence="5" id="KW-1185">Reference proteome</keyword>
<dbReference type="InterPro" id="IPR036291">
    <property type="entry name" value="NAD(P)-bd_dom_sf"/>
</dbReference>
<evidence type="ECO:0000256" key="1">
    <source>
        <dbReference type="ARBA" id="ARBA00006484"/>
    </source>
</evidence>
<evidence type="ECO:0000313" key="4">
    <source>
        <dbReference type="EMBL" id="PYE54254.1"/>
    </source>
</evidence>
<dbReference type="InterPro" id="IPR002347">
    <property type="entry name" value="SDR_fam"/>
</dbReference>
<gene>
    <name evidence="4" type="ORF">DES52_106220</name>
</gene>
<dbReference type="Proteomes" id="UP000248326">
    <property type="component" value="Unassembled WGS sequence"/>
</dbReference>
<dbReference type="PRINTS" id="PR00081">
    <property type="entry name" value="GDHRDH"/>
</dbReference>
<reference evidence="4 5" key="1">
    <citation type="submission" date="2018-06" db="EMBL/GenBank/DDBJ databases">
        <title>Genomic Encyclopedia of Type Strains, Phase IV (KMG-IV): sequencing the most valuable type-strain genomes for metagenomic binning, comparative biology and taxonomic classification.</title>
        <authorList>
            <person name="Goeker M."/>
        </authorList>
    </citation>
    <scope>NUCLEOTIDE SEQUENCE [LARGE SCALE GENOMIC DNA]</scope>
    <source>
        <strain evidence="4 5">DSM 18048</strain>
    </source>
</reference>
<dbReference type="Pfam" id="PF00106">
    <property type="entry name" value="adh_short"/>
    <property type="match status" value="1"/>
</dbReference>
<dbReference type="RefSeq" id="WP_110886624.1">
    <property type="nucleotide sequence ID" value="NZ_QJSX01000006.1"/>
</dbReference>
<evidence type="ECO:0000256" key="2">
    <source>
        <dbReference type="ARBA" id="ARBA00022857"/>
    </source>
</evidence>
<dbReference type="PANTHER" id="PTHR43391:SF14">
    <property type="entry name" value="DEHYDROGENASE_REDUCTASE SDR FAMILY PROTEIN 7-LIKE"/>
    <property type="match status" value="1"/>
</dbReference>
<dbReference type="AlphaFoldDB" id="A0A318S8A5"/>
<accession>A0A318S8A5</accession>